<organism evidence="1 2">
    <name type="scientific">Mesorhabditis spiculigera</name>
    <dbReference type="NCBI Taxonomy" id="96644"/>
    <lineage>
        <taxon>Eukaryota</taxon>
        <taxon>Metazoa</taxon>
        <taxon>Ecdysozoa</taxon>
        <taxon>Nematoda</taxon>
        <taxon>Chromadorea</taxon>
        <taxon>Rhabditida</taxon>
        <taxon>Rhabditina</taxon>
        <taxon>Rhabditomorpha</taxon>
        <taxon>Rhabditoidea</taxon>
        <taxon>Rhabditidae</taxon>
        <taxon>Mesorhabditinae</taxon>
        <taxon>Mesorhabditis</taxon>
    </lineage>
</organism>
<sequence>MGCIFSSEEYSTQLVKNEAKSIPTCKFNETPLLHKESVVLGKNITNAHLAVAMLQANKAAAFISLGSPFNDQLEYDMAQKIIRKAKNEGCTVSIVNSCLYIDYKFVGALPPGMF</sequence>
<dbReference type="EMBL" id="CATQJA010002665">
    <property type="protein sequence ID" value="CAJ0583953.1"/>
    <property type="molecule type" value="Genomic_DNA"/>
</dbReference>
<reference evidence="1" key="1">
    <citation type="submission" date="2023-06" db="EMBL/GenBank/DDBJ databases">
        <authorList>
            <person name="Delattre M."/>
        </authorList>
    </citation>
    <scope>NUCLEOTIDE SEQUENCE</scope>
    <source>
        <strain evidence="1">AF72</strain>
    </source>
</reference>
<keyword evidence="2" id="KW-1185">Reference proteome</keyword>
<dbReference type="Proteomes" id="UP001177023">
    <property type="component" value="Unassembled WGS sequence"/>
</dbReference>
<proteinExistence type="predicted"/>
<evidence type="ECO:0000313" key="1">
    <source>
        <dbReference type="EMBL" id="CAJ0583953.1"/>
    </source>
</evidence>
<protein>
    <submittedName>
        <fullName evidence="1">Uncharacterized protein</fullName>
    </submittedName>
</protein>
<accession>A0AA36G8L1</accession>
<comment type="caution">
    <text evidence="1">The sequence shown here is derived from an EMBL/GenBank/DDBJ whole genome shotgun (WGS) entry which is preliminary data.</text>
</comment>
<evidence type="ECO:0000313" key="2">
    <source>
        <dbReference type="Proteomes" id="UP001177023"/>
    </source>
</evidence>
<name>A0AA36G8L1_9BILA</name>
<feature type="non-terminal residue" evidence="1">
    <location>
        <position position="114"/>
    </location>
</feature>
<dbReference type="AlphaFoldDB" id="A0AA36G8L1"/>
<gene>
    <name evidence="1" type="ORF">MSPICULIGERA_LOCUS22021</name>
</gene>